<keyword evidence="1" id="KW-1133">Transmembrane helix</keyword>
<protein>
    <recommendedName>
        <fullName evidence="4">Transmembrane protein</fullName>
    </recommendedName>
</protein>
<dbReference type="Proteomes" id="UP000003163">
    <property type="component" value="Unassembled WGS sequence"/>
</dbReference>
<gene>
    <name evidence="2" type="ORF">EDEG_03681</name>
</gene>
<feature type="transmembrane region" description="Helical" evidence="1">
    <location>
        <begin position="12"/>
        <end position="30"/>
    </location>
</feature>
<reference evidence="3" key="2">
    <citation type="submission" date="2015-07" db="EMBL/GenBank/DDBJ databases">
        <title>Contrasting host-pathogen interactions and genome evolution in two generalist and specialist microsporidian pathogens of mosquitoes.</title>
        <authorList>
            <consortium name="The Broad Institute Genomics Platform"/>
            <consortium name="The Broad Institute Genome Sequencing Center for Infectious Disease"/>
            <person name="Cuomo C.A."/>
            <person name="Sanscrainte N.D."/>
            <person name="Goldberg J.M."/>
            <person name="Heiman D."/>
            <person name="Young S."/>
            <person name="Zeng Q."/>
            <person name="Becnel J.J."/>
            <person name="Birren B.W."/>
        </authorList>
    </citation>
    <scope>NUCLEOTIDE SEQUENCE [LARGE SCALE GENOMIC DNA]</scope>
    <source>
        <strain evidence="3">USNM 41457</strain>
    </source>
</reference>
<organism evidence="2 3">
    <name type="scientific">Edhazardia aedis (strain USNM 41457)</name>
    <name type="common">Microsporidian parasite</name>
    <dbReference type="NCBI Taxonomy" id="1003232"/>
    <lineage>
        <taxon>Eukaryota</taxon>
        <taxon>Fungi</taxon>
        <taxon>Fungi incertae sedis</taxon>
        <taxon>Microsporidia</taxon>
        <taxon>Edhazardia</taxon>
    </lineage>
</organism>
<comment type="caution">
    <text evidence="2">The sequence shown here is derived from an EMBL/GenBank/DDBJ whole genome shotgun (WGS) entry which is preliminary data.</text>
</comment>
<name>J9DGV4_EDHAE</name>
<dbReference type="VEuPathDB" id="MicrosporidiaDB:EDEG_03681"/>
<feature type="transmembrane region" description="Helical" evidence="1">
    <location>
        <begin position="36"/>
        <end position="58"/>
    </location>
</feature>
<dbReference type="HOGENOM" id="CLU_2171027_0_0_1"/>
<keyword evidence="1" id="KW-0812">Transmembrane</keyword>
<evidence type="ECO:0000313" key="3">
    <source>
        <dbReference type="Proteomes" id="UP000003163"/>
    </source>
</evidence>
<dbReference type="InParanoid" id="J9DGV4"/>
<sequence length="110" mass="13457">MKTINLTYKNYKYLHFLCILIFQYSNLLFLTRKIILNWYFVYILFFKASLNESKYIFFRNKEINMVIKILIILKINLNTKNLSLRLRSAMLLLFTLYDISIIQKSHRITF</sequence>
<reference evidence="2 3" key="1">
    <citation type="submission" date="2011-08" db="EMBL/GenBank/DDBJ databases">
        <authorList>
            <person name="Liu Z.J."/>
            <person name="Shi F.L."/>
            <person name="Lu J.Q."/>
            <person name="Li M."/>
            <person name="Wang Z.L."/>
        </authorList>
    </citation>
    <scope>NUCLEOTIDE SEQUENCE [LARGE SCALE GENOMIC DNA]</scope>
    <source>
        <strain evidence="2 3">USNM 41457</strain>
    </source>
</reference>
<evidence type="ECO:0008006" key="4">
    <source>
        <dbReference type="Google" id="ProtNLM"/>
    </source>
</evidence>
<proteinExistence type="predicted"/>
<keyword evidence="1" id="KW-0472">Membrane</keyword>
<accession>J9DGV4</accession>
<dbReference type="AlphaFoldDB" id="J9DGV4"/>
<dbReference type="EMBL" id="AFBI03000109">
    <property type="protein sequence ID" value="EJW01835.1"/>
    <property type="molecule type" value="Genomic_DNA"/>
</dbReference>
<evidence type="ECO:0000313" key="2">
    <source>
        <dbReference type="EMBL" id="EJW01835.1"/>
    </source>
</evidence>
<keyword evidence="3" id="KW-1185">Reference proteome</keyword>
<evidence type="ECO:0000256" key="1">
    <source>
        <dbReference type="SAM" id="Phobius"/>
    </source>
</evidence>